<reference evidence="1 2" key="1">
    <citation type="submission" date="2020-06" db="EMBL/GenBank/DDBJ databases">
        <title>Actinomadura xiongansis sp. nov., isolated from soil of Baiyangdian.</title>
        <authorList>
            <person name="Zhang X."/>
        </authorList>
    </citation>
    <scope>NUCLEOTIDE SEQUENCE [LARGE SCALE GENOMIC DNA]</scope>
    <source>
        <strain evidence="1 2">HBUM206468</strain>
    </source>
</reference>
<dbReference type="Gene3D" id="1.25.40.10">
    <property type="entry name" value="Tetratricopeptide repeat domain"/>
    <property type="match status" value="1"/>
</dbReference>
<accession>A0ABR7LPP9</accession>
<sequence length="401" mass="44381">MTGRVRPQWAVRLQTEREKRGWSKAEMARRLRDAVGAVRTPVASINRQVYDWEHGKHFPREWAAAYAIAFGLDEADLFGVQAPARQPPPVSLVLGSADVLGLNGRPVDADYVDAIRETNQALVRLDALWGGDEVFPLALRVFRTAHPKLGARTYAPEVERDLMAATGETGEVTAWLAYDADRQDASRQLIHEAMLLSRQAGDRDMELFELSHLAMQSLYLLRPAEALRITDEVLEGGRLVPRVAALFEMRRGRALAQMGDERRALDALDRASAALSDGVGGRDPHWTWWVDDTEITRHKATARAQLGQWGQAVPLFESAADDCRGGSLYGKLDLAQLLQALVEVGDWRRAEDIITEACGLAGSIGPGRAANLFREVVARIVRDDDAPSTVSDTAEHLRRLL</sequence>
<dbReference type="InterPro" id="IPR001387">
    <property type="entry name" value="Cro/C1-type_HTH"/>
</dbReference>
<protein>
    <submittedName>
        <fullName evidence="1">Helix-turn-helix transcriptional regulator</fullName>
    </submittedName>
</protein>
<dbReference type="Proteomes" id="UP000805614">
    <property type="component" value="Unassembled WGS sequence"/>
</dbReference>
<evidence type="ECO:0000313" key="2">
    <source>
        <dbReference type="Proteomes" id="UP000805614"/>
    </source>
</evidence>
<dbReference type="SUPFAM" id="SSF48452">
    <property type="entry name" value="TPR-like"/>
    <property type="match status" value="1"/>
</dbReference>
<dbReference type="InterPro" id="IPR011990">
    <property type="entry name" value="TPR-like_helical_dom_sf"/>
</dbReference>
<gene>
    <name evidence="1" type="ORF">HKK74_15110</name>
</gene>
<keyword evidence="2" id="KW-1185">Reference proteome</keyword>
<dbReference type="CDD" id="cd00093">
    <property type="entry name" value="HTH_XRE"/>
    <property type="match status" value="1"/>
</dbReference>
<comment type="caution">
    <text evidence="1">The sequence shown here is derived from an EMBL/GenBank/DDBJ whole genome shotgun (WGS) entry which is preliminary data.</text>
</comment>
<evidence type="ECO:0000313" key="1">
    <source>
        <dbReference type="EMBL" id="MBC6466820.1"/>
    </source>
</evidence>
<proteinExistence type="predicted"/>
<dbReference type="RefSeq" id="WP_187243840.1">
    <property type="nucleotide sequence ID" value="NZ_BAAAOK010000027.1"/>
</dbReference>
<organism evidence="1 2">
    <name type="scientific">Actinomadura alba</name>
    <dbReference type="NCBI Taxonomy" id="406431"/>
    <lineage>
        <taxon>Bacteria</taxon>
        <taxon>Bacillati</taxon>
        <taxon>Actinomycetota</taxon>
        <taxon>Actinomycetes</taxon>
        <taxon>Streptosporangiales</taxon>
        <taxon>Thermomonosporaceae</taxon>
        <taxon>Actinomadura</taxon>
    </lineage>
</organism>
<name>A0ABR7LPP9_9ACTN</name>
<dbReference type="EMBL" id="JABVEC010000010">
    <property type="protein sequence ID" value="MBC6466820.1"/>
    <property type="molecule type" value="Genomic_DNA"/>
</dbReference>